<keyword evidence="8 13" id="KW-0949">S-adenosyl-L-methionine</keyword>
<dbReference type="Pfam" id="PF00202">
    <property type="entry name" value="Aminotran_3"/>
    <property type="match status" value="1"/>
</dbReference>
<accession>Q30XZ4</accession>
<dbReference type="UniPathway" id="UPA00078">
    <property type="reaction ID" value="UER00160"/>
</dbReference>
<feature type="binding site" evidence="13">
    <location>
        <position position="155"/>
    </location>
    <ligand>
        <name>substrate</name>
    </ligand>
</feature>
<keyword evidence="15" id="KW-1185">Reference proteome</keyword>
<evidence type="ECO:0000256" key="6">
    <source>
        <dbReference type="ARBA" id="ARBA00022576"/>
    </source>
</evidence>
<keyword evidence="5 13" id="KW-0963">Cytoplasm</keyword>
<organism evidence="14 15">
    <name type="scientific">Oleidesulfovibrio alaskensis (strain ATCC BAA-1058 / DSM 17464 / G20)</name>
    <name type="common">Desulfovibrio alaskensis</name>
    <dbReference type="NCBI Taxonomy" id="207559"/>
    <lineage>
        <taxon>Bacteria</taxon>
        <taxon>Pseudomonadati</taxon>
        <taxon>Thermodesulfobacteriota</taxon>
        <taxon>Desulfovibrionia</taxon>
        <taxon>Desulfovibrionales</taxon>
        <taxon>Desulfovibrionaceae</taxon>
        <taxon>Oleidesulfovibrio</taxon>
    </lineage>
</organism>
<protein>
    <recommendedName>
        <fullName evidence="13">Adenosylmethionine-8-amino-7-oxononanoate aminotransferase</fullName>
        <ecNumber evidence="13">2.6.1.62</ecNumber>
    </recommendedName>
    <alternativeName>
        <fullName evidence="13">7,8-diamino-pelargonic acid aminotransferase</fullName>
        <shortName evidence="13">DAPA AT</shortName>
        <shortName evidence="13">DAPA aminotransferase</shortName>
    </alternativeName>
    <alternativeName>
        <fullName evidence="13">7,8-diaminononanoate synthase</fullName>
        <shortName evidence="13">DANS</shortName>
    </alternativeName>
    <alternativeName>
        <fullName evidence="13">Diaminopelargonic acid synthase</fullName>
    </alternativeName>
</protein>
<evidence type="ECO:0000256" key="9">
    <source>
        <dbReference type="ARBA" id="ARBA00022756"/>
    </source>
</evidence>
<feature type="binding site" evidence="13">
    <location>
        <position position="420"/>
    </location>
    <ligand>
        <name>substrate</name>
    </ligand>
</feature>
<keyword evidence="7 13" id="KW-0808">Transferase</keyword>
<gene>
    <name evidence="13" type="primary">bioA</name>
    <name evidence="14" type="ordered locus">Dde_2656</name>
</gene>
<dbReference type="GO" id="GO:0009102">
    <property type="term" value="P:biotin biosynthetic process"/>
    <property type="evidence" value="ECO:0007669"/>
    <property type="project" value="UniProtKB-UniRule"/>
</dbReference>
<comment type="subunit">
    <text evidence="4 13">Homodimer.</text>
</comment>
<feature type="binding site" evidence="13">
    <location>
        <position position="261"/>
    </location>
    <ligand>
        <name>pyridoxal 5'-phosphate</name>
        <dbReference type="ChEBI" id="CHEBI:597326"/>
    </ligand>
</feature>
<dbReference type="AlphaFoldDB" id="Q30XZ4"/>
<keyword evidence="6 13" id="KW-0032">Aminotransferase</keyword>
<comment type="cofactor">
    <cofactor evidence="1 13">
        <name>pyridoxal 5'-phosphate</name>
        <dbReference type="ChEBI" id="CHEBI:597326"/>
    </cofactor>
</comment>
<evidence type="ECO:0000256" key="8">
    <source>
        <dbReference type="ARBA" id="ARBA00022691"/>
    </source>
</evidence>
<keyword evidence="10 13" id="KW-0663">Pyridoxal phosphate</keyword>
<dbReference type="InterPro" id="IPR015421">
    <property type="entry name" value="PyrdxlP-dep_Trfase_major"/>
</dbReference>
<evidence type="ECO:0000256" key="4">
    <source>
        <dbReference type="ARBA" id="ARBA00011738"/>
    </source>
</evidence>
<dbReference type="HOGENOM" id="CLU_016922_4_3_7"/>
<evidence type="ECO:0000256" key="11">
    <source>
        <dbReference type="ARBA" id="ARBA00048449"/>
    </source>
</evidence>
<dbReference type="GO" id="GO:0005737">
    <property type="term" value="C:cytoplasm"/>
    <property type="evidence" value="ECO:0007669"/>
    <property type="project" value="UniProtKB-SubCell"/>
</dbReference>
<dbReference type="STRING" id="207559.Dde_2656"/>
<evidence type="ECO:0000256" key="2">
    <source>
        <dbReference type="ARBA" id="ARBA00004496"/>
    </source>
</evidence>
<dbReference type="FunFam" id="3.40.640.10:FF:000078">
    <property type="entry name" value="Adenosylmethionine-8-amino-7-oxononanoate aminotransferase"/>
    <property type="match status" value="1"/>
</dbReference>
<evidence type="ECO:0000256" key="13">
    <source>
        <dbReference type="HAMAP-Rule" id="MF_00834"/>
    </source>
</evidence>
<dbReference type="InterPro" id="IPR015424">
    <property type="entry name" value="PyrdxlP-dep_Trfase"/>
</dbReference>
<dbReference type="InterPro" id="IPR005814">
    <property type="entry name" value="Aminotrans_3"/>
</dbReference>
<name>Q30XZ4_OLEA2</name>
<evidence type="ECO:0000256" key="12">
    <source>
        <dbReference type="ARBA" id="ARBA00060970"/>
    </source>
</evidence>
<keyword evidence="9 13" id="KW-0093">Biotin biosynthesis</keyword>
<dbReference type="Gene3D" id="3.90.1150.10">
    <property type="entry name" value="Aspartate Aminotransferase, domain 1"/>
    <property type="match status" value="1"/>
</dbReference>
<dbReference type="GO" id="GO:0004015">
    <property type="term" value="F:adenosylmethionine-8-amino-7-oxononanoate transaminase activity"/>
    <property type="evidence" value="ECO:0007669"/>
    <property type="project" value="UniProtKB-UniRule"/>
</dbReference>
<feature type="binding site" evidence="13">
    <location>
        <position position="290"/>
    </location>
    <ligand>
        <name>substrate</name>
    </ligand>
</feature>
<evidence type="ECO:0000256" key="7">
    <source>
        <dbReference type="ARBA" id="ARBA00022679"/>
    </source>
</evidence>
<feature type="site" description="Participates in the substrate recognition with KAPA and in a stacking interaction with the adenine ring of SAM" evidence="13">
    <location>
        <position position="23"/>
    </location>
</feature>
<feature type="binding site" evidence="13">
    <location>
        <begin position="120"/>
        <end position="121"/>
    </location>
    <ligand>
        <name>pyridoxal 5'-phosphate</name>
        <dbReference type="ChEBI" id="CHEBI:597326"/>
    </ligand>
</feature>
<dbReference type="KEGG" id="dde:Dde_2656"/>
<comment type="catalytic activity">
    <reaction evidence="11 13">
        <text>(8S)-8-amino-7-oxononanoate + S-adenosyl-L-methionine = S-adenosyl-4-methylsulfanyl-2-oxobutanoate + (7R,8S)-7,8-diammoniononanoate</text>
        <dbReference type="Rhea" id="RHEA:16861"/>
        <dbReference type="ChEBI" id="CHEBI:16490"/>
        <dbReference type="ChEBI" id="CHEBI:59789"/>
        <dbReference type="ChEBI" id="CHEBI:149468"/>
        <dbReference type="ChEBI" id="CHEBI:149469"/>
        <dbReference type="EC" id="2.6.1.62"/>
    </reaction>
</comment>
<dbReference type="GO" id="GO:0030170">
    <property type="term" value="F:pyridoxal phosphate binding"/>
    <property type="evidence" value="ECO:0007669"/>
    <property type="project" value="UniProtKB-UniRule"/>
</dbReference>
<dbReference type="RefSeq" id="WP_011368486.1">
    <property type="nucleotide sequence ID" value="NC_007519.1"/>
</dbReference>
<dbReference type="Gene3D" id="3.40.640.10">
    <property type="entry name" value="Type I PLP-dependent aspartate aminotransferase-like (Major domain)"/>
    <property type="match status" value="1"/>
</dbReference>
<evidence type="ECO:0000256" key="5">
    <source>
        <dbReference type="ARBA" id="ARBA00022490"/>
    </source>
</evidence>
<dbReference type="EMBL" id="CP000112">
    <property type="protein sequence ID" value="ABB39452.1"/>
    <property type="molecule type" value="Genomic_DNA"/>
</dbReference>
<sequence length="459" mass="50130">MNALQPDTERLRALDTAHVWHPFTQMATWHEDAPLIIEKARGNWLVDTDGNRYLDGVSSLWTNVHGHRHPHIDAAIRAQLDNVAHSTLLGLSSRPAIELAAMLARVAPQGLNRVFYSDSGSTAVEVALKIAYQYQKQRGPAGEGRSKFLCLRGAYHGDTVGAVSLGGIDLFHAVYGGLLFKTVRAEAPYCYRCPFGRQKESCRHECFTHLEETATRHAPELAAMVIEPLVQGAAGQITHPDGYLAHARALCDRLGILLIADEVAVGFGKTGTMFACEQEKVTPDLLCLAKGISGGYLPLAATMVTDAVYEAFLGDHAQCRTFFHGHTYTGNALACAAGIASLQLFRTEGTLERLQHIITIYDALLRQLETLPHVGDIRRRGIMTGIELVEDRATRRPYPFALRTAHKVVLAARRRGVIIRPLGDVLVLMPPLSITAQECGLLVEATAEAIQEVTGGPRV</sequence>
<evidence type="ECO:0000256" key="10">
    <source>
        <dbReference type="ARBA" id="ARBA00022898"/>
    </source>
</evidence>
<dbReference type="NCBIfam" id="TIGR00508">
    <property type="entry name" value="bioA"/>
    <property type="match status" value="1"/>
</dbReference>
<proteinExistence type="inferred from homology"/>
<comment type="function">
    <text evidence="13">Catalyzes the transfer of the alpha-amino group from S-adenosyl-L-methionine (SAM) to 7-keto-8-aminopelargonic acid (KAPA) to form 7,8-diaminopelargonic acid (DAPA). It is the only aminotransferase known to utilize SAM as an amino donor.</text>
</comment>
<comment type="caution">
    <text evidence="13">Lacks conserved residue(s) required for the propagation of feature annotation.</text>
</comment>
<comment type="similarity">
    <text evidence="12 13">Belongs to the class-III pyridoxal-phosphate-dependent aminotransferase family. BioA subfamily.</text>
</comment>
<evidence type="ECO:0000313" key="15">
    <source>
        <dbReference type="Proteomes" id="UP000002710"/>
    </source>
</evidence>
<dbReference type="PANTHER" id="PTHR42684:SF17">
    <property type="entry name" value="ADENOSYLMETHIONINE-8-AMINO-7-OXONONANOATE AMINOTRANSFERASE"/>
    <property type="match status" value="1"/>
</dbReference>
<dbReference type="InterPro" id="IPR005815">
    <property type="entry name" value="BioA"/>
</dbReference>
<reference evidence="14 15" key="1">
    <citation type="journal article" date="2011" name="J. Bacteriol.">
        <title>Complete genome sequence and updated annotation of Desulfovibrio alaskensis G20.</title>
        <authorList>
            <person name="Hauser L.J."/>
            <person name="Land M.L."/>
            <person name="Brown S.D."/>
            <person name="Larimer F."/>
            <person name="Keller K.L."/>
            <person name="Rapp-Giles B.J."/>
            <person name="Price M.N."/>
            <person name="Lin M."/>
            <person name="Bruce D.C."/>
            <person name="Detter J.C."/>
            <person name="Tapia R."/>
            <person name="Han C.S."/>
            <person name="Goodwin L.A."/>
            <person name="Cheng J.F."/>
            <person name="Pitluck S."/>
            <person name="Copeland A."/>
            <person name="Lucas S."/>
            <person name="Nolan M."/>
            <person name="Lapidus A.L."/>
            <person name="Palumbo A.V."/>
            <person name="Wall J.D."/>
        </authorList>
    </citation>
    <scope>NUCLEOTIDE SEQUENCE [LARGE SCALE GENOMIC DNA]</scope>
    <source>
        <strain evidence="15">ATCC BAA 1058 / DSM 17464 / G20</strain>
    </source>
</reference>
<evidence type="ECO:0000256" key="1">
    <source>
        <dbReference type="ARBA" id="ARBA00001933"/>
    </source>
</evidence>
<feature type="binding site" evidence="13">
    <location>
        <position position="325"/>
    </location>
    <ligand>
        <name>substrate</name>
    </ligand>
</feature>
<dbReference type="HAMAP" id="MF_00834">
    <property type="entry name" value="BioA"/>
    <property type="match status" value="1"/>
</dbReference>
<comment type="pathway">
    <text evidence="3 13">Cofactor biosynthesis; biotin biosynthesis; 7,8-diaminononanoate from 8-amino-7-oxononanoate (SAM route): step 1/1.</text>
</comment>
<dbReference type="CDD" id="cd00610">
    <property type="entry name" value="OAT_like"/>
    <property type="match status" value="1"/>
</dbReference>
<evidence type="ECO:0000313" key="14">
    <source>
        <dbReference type="EMBL" id="ABB39452.1"/>
    </source>
</evidence>
<dbReference type="eggNOG" id="COG0161">
    <property type="taxonomic scope" value="Bacteria"/>
</dbReference>
<dbReference type="EC" id="2.6.1.62" evidence="13"/>
<feature type="binding site" evidence="13">
    <location>
        <begin position="326"/>
        <end position="327"/>
    </location>
    <ligand>
        <name>pyridoxal 5'-phosphate</name>
        <dbReference type="ChEBI" id="CHEBI:597326"/>
    </ligand>
</feature>
<dbReference type="PANTHER" id="PTHR42684">
    <property type="entry name" value="ADENOSYLMETHIONINE-8-AMINO-7-OXONONANOATE AMINOTRANSFERASE"/>
    <property type="match status" value="1"/>
</dbReference>
<dbReference type="Proteomes" id="UP000002710">
    <property type="component" value="Chromosome"/>
</dbReference>
<comment type="subcellular location">
    <subcellularLocation>
        <location evidence="2 13">Cytoplasm</location>
    </subcellularLocation>
</comment>
<dbReference type="SUPFAM" id="SSF53383">
    <property type="entry name" value="PLP-dependent transferases"/>
    <property type="match status" value="1"/>
</dbReference>
<dbReference type="InterPro" id="IPR015422">
    <property type="entry name" value="PyrdxlP-dep_Trfase_small"/>
</dbReference>
<feature type="modified residue" description="N6-(pyridoxal phosphate)lysine" evidence="13">
    <location>
        <position position="290"/>
    </location>
</feature>
<evidence type="ECO:0000256" key="3">
    <source>
        <dbReference type="ARBA" id="ARBA00005063"/>
    </source>
</evidence>